<feature type="signal peptide" evidence="2">
    <location>
        <begin position="1"/>
        <end position="24"/>
    </location>
</feature>
<dbReference type="Ensembl" id="ENSCINT00000017878.3">
    <property type="protein sequence ID" value="ENSCINP00000017878.3"/>
    <property type="gene ID" value="ENSCING00000008785.3"/>
</dbReference>
<proteinExistence type="predicted"/>
<dbReference type="OrthoDB" id="26719at2759"/>
<name>F6SDE9_CIOIN</name>
<reference evidence="4" key="1">
    <citation type="journal article" date="2002" name="Science">
        <title>The draft genome of Ciona intestinalis: insights into chordate and vertebrate origins.</title>
        <authorList>
            <person name="Dehal P."/>
            <person name="Satou Y."/>
            <person name="Campbell R.K."/>
            <person name="Chapman J."/>
            <person name="Degnan B."/>
            <person name="De Tomaso A."/>
            <person name="Davidson B."/>
            <person name="Di Gregorio A."/>
            <person name="Gelpke M."/>
            <person name="Goodstein D.M."/>
            <person name="Harafuji N."/>
            <person name="Hastings K.E."/>
            <person name="Ho I."/>
            <person name="Hotta K."/>
            <person name="Huang W."/>
            <person name="Kawashima T."/>
            <person name="Lemaire P."/>
            <person name="Martinez D."/>
            <person name="Meinertzhagen I.A."/>
            <person name="Necula S."/>
            <person name="Nonaka M."/>
            <person name="Putnam N."/>
            <person name="Rash S."/>
            <person name="Saiga H."/>
            <person name="Satake M."/>
            <person name="Terry A."/>
            <person name="Yamada L."/>
            <person name="Wang H.G."/>
            <person name="Awazu S."/>
            <person name="Azumi K."/>
            <person name="Boore J."/>
            <person name="Branno M."/>
            <person name="Chin-Bow S."/>
            <person name="DeSantis R."/>
            <person name="Doyle S."/>
            <person name="Francino P."/>
            <person name="Keys D.N."/>
            <person name="Haga S."/>
            <person name="Hayashi H."/>
            <person name="Hino K."/>
            <person name="Imai K.S."/>
            <person name="Inaba K."/>
            <person name="Kano S."/>
            <person name="Kobayashi K."/>
            <person name="Kobayashi M."/>
            <person name="Lee B.I."/>
            <person name="Makabe K.W."/>
            <person name="Manohar C."/>
            <person name="Matassi G."/>
            <person name="Medina M."/>
            <person name="Mochizuki Y."/>
            <person name="Mount S."/>
            <person name="Morishita T."/>
            <person name="Miura S."/>
            <person name="Nakayama A."/>
            <person name="Nishizaka S."/>
            <person name="Nomoto H."/>
            <person name="Ohta F."/>
            <person name="Oishi K."/>
            <person name="Rigoutsos I."/>
            <person name="Sano M."/>
            <person name="Sasaki A."/>
            <person name="Sasakura Y."/>
            <person name="Shoguchi E."/>
            <person name="Shin-i T."/>
            <person name="Spagnuolo A."/>
            <person name="Stainier D."/>
            <person name="Suzuki M.M."/>
            <person name="Tassy O."/>
            <person name="Takatori N."/>
            <person name="Tokuoka M."/>
            <person name="Yagi K."/>
            <person name="Yoshizaki F."/>
            <person name="Wada S."/>
            <person name="Zhang C."/>
            <person name="Hyatt P.D."/>
            <person name="Larimer F."/>
            <person name="Detter C."/>
            <person name="Doggett N."/>
            <person name="Glavina T."/>
            <person name="Hawkins T."/>
            <person name="Richardson P."/>
            <person name="Lucas S."/>
            <person name="Kohara Y."/>
            <person name="Levine M."/>
            <person name="Satoh N."/>
            <person name="Rokhsar D.S."/>
        </authorList>
    </citation>
    <scope>NUCLEOTIDE SEQUENCE [LARGE SCALE GENOMIC DNA]</scope>
</reference>
<keyword evidence="2" id="KW-0732">Signal</keyword>
<dbReference type="EMBL" id="EAAA01002481">
    <property type="status" value="NOT_ANNOTATED_CDS"/>
    <property type="molecule type" value="Genomic_DNA"/>
</dbReference>
<reference evidence="3" key="3">
    <citation type="submission" date="2025-08" db="UniProtKB">
        <authorList>
            <consortium name="Ensembl"/>
        </authorList>
    </citation>
    <scope>IDENTIFICATION</scope>
</reference>
<protein>
    <submittedName>
        <fullName evidence="3">Contactin-associated protein 1-like</fullName>
    </submittedName>
</protein>
<dbReference type="GeneID" id="100183979"/>
<dbReference type="RefSeq" id="XP_002128249.1">
    <property type="nucleotide sequence ID" value="XM_002128213.4"/>
</dbReference>
<reference evidence="3" key="2">
    <citation type="journal article" date="2008" name="Genome Biol.">
        <title>Improved genome assembly and evidence-based global gene model set for the chordate Ciona intestinalis: new insight into intron and operon populations.</title>
        <authorList>
            <person name="Satou Y."/>
            <person name="Mineta K."/>
            <person name="Ogasawara M."/>
            <person name="Sasakura Y."/>
            <person name="Shoguchi E."/>
            <person name="Ueno K."/>
            <person name="Yamada L."/>
            <person name="Matsumoto J."/>
            <person name="Wasserscheid J."/>
            <person name="Dewar K."/>
            <person name="Wiley G.B."/>
            <person name="Macmil S.L."/>
            <person name="Roe B.A."/>
            <person name="Zeller R.W."/>
            <person name="Hastings K.E."/>
            <person name="Lemaire P."/>
            <person name="Lindquist E."/>
            <person name="Endo T."/>
            <person name="Hotta K."/>
            <person name="Inaba K."/>
        </authorList>
    </citation>
    <scope>NUCLEOTIDE SEQUENCE [LARGE SCALE GENOMIC DNA]</scope>
    <source>
        <strain evidence="3">wild type</strain>
    </source>
</reference>
<keyword evidence="4" id="KW-1185">Reference proteome</keyword>
<accession>F6SDE9</accession>
<gene>
    <name evidence="3" type="primary">LOC100183979</name>
</gene>
<dbReference type="Proteomes" id="UP000008144">
    <property type="component" value="Chromosome 7"/>
</dbReference>
<evidence type="ECO:0000313" key="4">
    <source>
        <dbReference type="Proteomes" id="UP000008144"/>
    </source>
</evidence>
<dbReference type="STRING" id="7719.ENSCINP00000017878"/>
<evidence type="ECO:0000256" key="2">
    <source>
        <dbReference type="SAM" id="SignalP"/>
    </source>
</evidence>
<feature type="region of interest" description="Disordered" evidence="1">
    <location>
        <begin position="46"/>
        <end position="79"/>
    </location>
</feature>
<reference evidence="3" key="4">
    <citation type="submission" date="2025-09" db="UniProtKB">
        <authorList>
            <consortium name="Ensembl"/>
        </authorList>
    </citation>
    <scope>IDENTIFICATION</scope>
</reference>
<sequence>MKFYVTTLVISLQICSCIIWSVGGQDNRCKGYTINNYYGITRADGLNTSSTQARGPPGRPGKKGPIGQTGPKGDRGVPGLRNDLLSRLPELKNLLTPKTCSYLTGIPGFNPQNGDYLIHPSPTKVLPLSANCNFSGIATTIIGHDALNEEKISSCNPHKCYRRSVQYEATIEQITAMINASLHCRQFIKYRCIESYMLHPVHGPSSSWTSRSGNEIGYWGGAQRAGYCACGESGTCVDPTFKCNCDRNTVVETSDEGYITDKELLPVTGMAFGDAGDSGEHGWHTLGPLECWGRN</sequence>
<evidence type="ECO:0000256" key="1">
    <source>
        <dbReference type="SAM" id="MobiDB-lite"/>
    </source>
</evidence>
<dbReference type="Gene3D" id="2.60.120.1000">
    <property type="match status" value="1"/>
</dbReference>
<dbReference type="AlphaFoldDB" id="F6SDE9"/>
<dbReference type="OMA" id="SANCNFS"/>
<dbReference type="InParanoid" id="F6SDE9"/>
<feature type="chain" id="PRO_5014090081" evidence="2">
    <location>
        <begin position="25"/>
        <end position="295"/>
    </location>
</feature>
<dbReference type="GeneTree" id="ENSGT00940000170887"/>
<dbReference type="HOGENOM" id="CLU_943201_0_0_1"/>
<accession>A0A1W2WBV3</accession>
<organism evidence="3 4">
    <name type="scientific">Ciona intestinalis</name>
    <name type="common">Transparent sea squirt</name>
    <name type="synonym">Ascidia intestinalis</name>
    <dbReference type="NCBI Taxonomy" id="7719"/>
    <lineage>
        <taxon>Eukaryota</taxon>
        <taxon>Metazoa</taxon>
        <taxon>Chordata</taxon>
        <taxon>Tunicata</taxon>
        <taxon>Ascidiacea</taxon>
        <taxon>Phlebobranchia</taxon>
        <taxon>Cionidae</taxon>
        <taxon>Ciona</taxon>
    </lineage>
</organism>
<dbReference type="KEGG" id="cin:100183979"/>
<dbReference type="Gene3D" id="1.20.5.320">
    <property type="entry name" value="6-Phosphogluconate Dehydrogenase, domain 3"/>
    <property type="match status" value="1"/>
</dbReference>
<evidence type="ECO:0000313" key="3">
    <source>
        <dbReference type="Ensembl" id="ENSCINP00000017878.3"/>
    </source>
</evidence>